<evidence type="ECO:0000256" key="1">
    <source>
        <dbReference type="SAM" id="Phobius"/>
    </source>
</evidence>
<protein>
    <submittedName>
        <fullName evidence="2">Uncharacterized protein</fullName>
    </submittedName>
</protein>
<dbReference type="Proteomes" id="UP000193642">
    <property type="component" value="Unassembled WGS sequence"/>
</dbReference>
<reference evidence="2 3" key="1">
    <citation type="submission" date="2016-07" db="EMBL/GenBank/DDBJ databases">
        <title>Pervasive Adenine N6-methylation of Active Genes in Fungi.</title>
        <authorList>
            <consortium name="DOE Joint Genome Institute"/>
            <person name="Mondo S.J."/>
            <person name="Dannebaum R.O."/>
            <person name="Kuo R.C."/>
            <person name="Labutti K."/>
            <person name="Haridas S."/>
            <person name="Kuo A."/>
            <person name="Salamov A."/>
            <person name="Ahrendt S.R."/>
            <person name="Lipzen A."/>
            <person name="Sullivan W."/>
            <person name="Andreopoulos W.B."/>
            <person name="Clum A."/>
            <person name="Lindquist E."/>
            <person name="Daum C."/>
            <person name="Ramamoorthy G.K."/>
            <person name="Gryganskyi A."/>
            <person name="Culley D."/>
            <person name="Magnuson J.K."/>
            <person name="James T.Y."/>
            <person name="O'Malley M.A."/>
            <person name="Stajich J.E."/>
            <person name="Spatafora J.W."/>
            <person name="Visel A."/>
            <person name="Grigoriev I.V."/>
        </authorList>
    </citation>
    <scope>NUCLEOTIDE SEQUENCE [LARGE SCALE GENOMIC DNA]</scope>
    <source>
        <strain evidence="2 3">JEL800</strain>
    </source>
</reference>
<proteinExistence type="predicted"/>
<keyword evidence="1" id="KW-0812">Transmembrane</keyword>
<dbReference type="AlphaFoldDB" id="A0A1Y2BUV8"/>
<evidence type="ECO:0000313" key="3">
    <source>
        <dbReference type="Proteomes" id="UP000193642"/>
    </source>
</evidence>
<evidence type="ECO:0000313" key="2">
    <source>
        <dbReference type="EMBL" id="ORY38552.1"/>
    </source>
</evidence>
<dbReference type="EMBL" id="MCGO01000043">
    <property type="protein sequence ID" value="ORY38552.1"/>
    <property type="molecule type" value="Genomic_DNA"/>
</dbReference>
<keyword evidence="1" id="KW-1133">Transmembrane helix</keyword>
<comment type="caution">
    <text evidence="2">The sequence shown here is derived from an EMBL/GenBank/DDBJ whole genome shotgun (WGS) entry which is preliminary data.</text>
</comment>
<gene>
    <name evidence="2" type="ORF">BCR33DRAFT_425256</name>
</gene>
<dbReference type="SUPFAM" id="SSF81321">
    <property type="entry name" value="Family A G protein-coupled receptor-like"/>
    <property type="match status" value="1"/>
</dbReference>
<dbReference type="Gene3D" id="1.20.1070.10">
    <property type="entry name" value="Rhodopsin 7-helix transmembrane proteins"/>
    <property type="match status" value="1"/>
</dbReference>
<keyword evidence="3" id="KW-1185">Reference proteome</keyword>
<accession>A0A1Y2BUV8</accession>
<name>A0A1Y2BUV8_9FUNG</name>
<sequence>MPEPFSPEQQATLQITMHVVSVISMVACIAVFVVLFRFERLQTMMNKMIAWLTLCDFFLSLAFAFGTYPIRNSVACTIQGKWTSNECHTRERSVPLTKNQGPSLSLCLLHLPHGTSAFRCIAIY</sequence>
<feature type="transmembrane region" description="Helical" evidence="1">
    <location>
        <begin position="15"/>
        <end position="36"/>
    </location>
</feature>
<keyword evidence="1" id="KW-0472">Membrane</keyword>
<organism evidence="2 3">
    <name type="scientific">Rhizoclosmatium globosum</name>
    <dbReference type="NCBI Taxonomy" id="329046"/>
    <lineage>
        <taxon>Eukaryota</taxon>
        <taxon>Fungi</taxon>
        <taxon>Fungi incertae sedis</taxon>
        <taxon>Chytridiomycota</taxon>
        <taxon>Chytridiomycota incertae sedis</taxon>
        <taxon>Chytridiomycetes</taxon>
        <taxon>Chytridiales</taxon>
        <taxon>Chytriomycetaceae</taxon>
        <taxon>Rhizoclosmatium</taxon>
    </lineage>
</organism>
<feature type="transmembrane region" description="Helical" evidence="1">
    <location>
        <begin position="48"/>
        <end position="68"/>
    </location>
</feature>